<accession>A0ABS6GQV4</accession>
<sequence>MNSQELIKLNNKKREKLNEENLKYYEDMLVYLRLSFLKSEQETEELLNELLDHLLEAQEEGKDFTEVFGDDPKQYANELLGEIPKSMTKERFNLFLLGSFSFFASVLIFNGLIDTVMYYIFGKGSAMDEVYLGTAIVQSSISLLIAFFFLFIVMEYLKWSMFKNINKYLEFFYLWLISALSIGVFVLPIYFLPDFGTSFEVPVYSYLIAGILLGLIVYGIFKLKGNSKKASRDQGSNFNRE</sequence>
<evidence type="ECO:0000313" key="2">
    <source>
        <dbReference type="EMBL" id="MBU6080873.1"/>
    </source>
</evidence>
<dbReference type="Proteomes" id="UP000812672">
    <property type="component" value="Unassembled WGS sequence"/>
</dbReference>
<feature type="transmembrane region" description="Helical" evidence="1">
    <location>
        <begin position="203"/>
        <end position="221"/>
    </location>
</feature>
<feature type="transmembrane region" description="Helical" evidence="1">
    <location>
        <begin position="141"/>
        <end position="159"/>
    </location>
</feature>
<gene>
    <name evidence="2" type="ORF">KQ486_07565</name>
</gene>
<dbReference type="PANTHER" id="PTHR41307">
    <property type="entry name" value="MEMBRANE PROTEIN-RELATED"/>
    <property type="match status" value="1"/>
</dbReference>
<organism evidence="2 3">
    <name type="scientific">Allobacillus halotolerans</name>
    <dbReference type="NCBI Taxonomy" id="570278"/>
    <lineage>
        <taxon>Bacteria</taxon>
        <taxon>Bacillati</taxon>
        <taxon>Bacillota</taxon>
        <taxon>Bacilli</taxon>
        <taxon>Bacillales</taxon>
        <taxon>Bacillaceae</taxon>
        <taxon>Allobacillus</taxon>
    </lineage>
</organism>
<dbReference type="EMBL" id="JAHLZF010000009">
    <property type="protein sequence ID" value="MBU6080873.1"/>
    <property type="molecule type" value="Genomic_DNA"/>
</dbReference>
<dbReference type="PANTHER" id="PTHR41307:SF1">
    <property type="entry name" value="MEMBRANE PROTEIN"/>
    <property type="match status" value="1"/>
</dbReference>
<dbReference type="InterPro" id="IPR036259">
    <property type="entry name" value="MFS_trans_sf"/>
</dbReference>
<proteinExistence type="predicted"/>
<keyword evidence="1" id="KW-0472">Membrane</keyword>
<evidence type="ECO:0000256" key="1">
    <source>
        <dbReference type="SAM" id="Phobius"/>
    </source>
</evidence>
<keyword evidence="3" id="KW-1185">Reference proteome</keyword>
<evidence type="ECO:0000313" key="3">
    <source>
        <dbReference type="Proteomes" id="UP000812672"/>
    </source>
</evidence>
<protein>
    <submittedName>
        <fullName evidence="2">DUF1129 domain-containing protein</fullName>
    </submittedName>
</protein>
<reference evidence="2 3" key="1">
    <citation type="journal article" date="2011" name="Int. J. Syst. Evol. Microbiol.">
        <title>Allobacillus halotolerans gen. nov., sp. nov. isolated from shrimp paste.</title>
        <authorList>
            <person name="Sheu S.Y."/>
            <person name="Arun A.B."/>
            <person name="Jiang S.R."/>
            <person name="Young C.C."/>
            <person name="Chen W.M."/>
        </authorList>
    </citation>
    <scope>NUCLEOTIDE SEQUENCE [LARGE SCALE GENOMIC DNA]</scope>
    <source>
        <strain evidence="2 3">LMG 24826</strain>
    </source>
</reference>
<dbReference type="InterPro" id="IPR009214">
    <property type="entry name" value="DUF1129"/>
</dbReference>
<name>A0ABS6GQV4_9BACI</name>
<dbReference type="Pfam" id="PF06570">
    <property type="entry name" value="DUF1129"/>
    <property type="match status" value="1"/>
</dbReference>
<dbReference type="SUPFAM" id="SSF103473">
    <property type="entry name" value="MFS general substrate transporter"/>
    <property type="match status" value="1"/>
</dbReference>
<feature type="transmembrane region" description="Helical" evidence="1">
    <location>
        <begin position="94"/>
        <end position="121"/>
    </location>
</feature>
<dbReference type="SUPFAM" id="SSF158560">
    <property type="entry name" value="BH3980-like"/>
    <property type="match status" value="1"/>
</dbReference>
<keyword evidence="1" id="KW-0812">Transmembrane</keyword>
<dbReference type="Gene3D" id="1.10.1900.10">
    <property type="entry name" value="c-terminal domain of poly(a) binding protein"/>
    <property type="match status" value="1"/>
</dbReference>
<keyword evidence="1" id="KW-1133">Transmembrane helix</keyword>
<comment type="caution">
    <text evidence="2">The sequence shown here is derived from an EMBL/GenBank/DDBJ whole genome shotgun (WGS) entry which is preliminary data.</text>
</comment>
<dbReference type="RefSeq" id="WP_186278657.1">
    <property type="nucleotide sequence ID" value="NZ_CAUPKR010000017.1"/>
</dbReference>
<feature type="transmembrane region" description="Helical" evidence="1">
    <location>
        <begin position="171"/>
        <end position="191"/>
    </location>
</feature>